<keyword evidence="1" id="KW-1133">Transmembrane helix</keyword>
<dbReference type="Gene3D" id="2.130.10.10">
    <property type="entry name" value="YVTN repeat-like/Quinoprotein amine dehydrogenase"/>
    <property type="match status" value="2"/>
</dbReference>
<evidence type="ECO:0000313" key="2">
    <source>
        <dbReference type="EMBL" id="MBI4132191.1"/>
    </source>
</evidence>
<feature type="transmembrane region" description="Helical" evidence="1">
    <location>
        <begin position="6"/>
        <end position="28"/>
    </location>
</feature>
<comment type="caution">
    <text evidence="2">The sequence shown here is derived from an EMBL/GenBank/DDBJ whole genome shotgun (WGS) entry which is preliminary data.</text>
</comment>
<dbReference type="SUPFAM" id="SSF110296">
    <property type="entry name" value="Oligoxyloglucan reducing end-specific cellobiohydrolase"/>
    <property type="match status" value="1"/>
</dbReference>
<dbReference type="PANTHER" id="PTHR43739:SF5">
    <property type="entry name" value="EXO-ALPHA-SIALIDASE"/>
    <property type="match status" value="1"/>
</dbReference>
<evidence type="ECO:0000313" key="3">
    <source>
        <dbReference type="Proteomes" id="UP000704960"/>
    </source>
</evidence>
<dbReference type="EMBL" id="JACQMJ010000005">
    <property type="protein sequence ID" value="MBI4132191.1"/>
    <property type="molecule type" value="Genomic_DNA"/>
</dbReference>
<name>A0A933DRC3_9BACT</name>
<evidence type="ECO:0000256" key="1">
    <source>
        <dbReference type="SAM" id="Phobius"/>
    </source>
</evidence>
<protein>
    <recommendedName>
        <fullName evidence="4">Photosynthesis system II assembly factor Ycf48/Hcf136-like domain-containing protein</fullName>
    </recommendedName>
</protein>
<accession>A0A933DRC3</accession>
<keyword evidence="1" id="KW-0812">Transmembrane</keyword>
<organism evidence="2 3">
    <name type="scientific">Candidatus Sungiibacteriota bacterium</name>
    <dbReference type="NCBI Taxonomy" id="2750080"/>
    <lineage>
        <taxon>Bacteria</taxon>
        <taxon>Candidatus Sungiibacteriota</taxon>
    </lineage>
</organism>
<dbReference type="InterPro" id="IPR052025">
    <property type="entry name" value="Xyloglucanase_GH74"/>
</dbReference>
<gene>
    <name evidence="2" type="ORF">HY474_01020</name>
</gene>
<dbReference type="AlphaFoldDB" id="A0A933DRC3"/>
<keyword evidence="1" id="KW-0472">Membrane</keyword>
<reference evidence="2" key="1">
    <citation type="submission" date="2020-07" db="EMBL/GenBank/DDBJ databases">
        <title>Huge and variable diversity of episymbiotic CPR bacteria and DPANN archaea in groundwater ecosystems.</title>
        <authorList>
            <person name="He C.Y."/>
            <person name="Keren R."/>
            <person name="Whittaker M."/>
            <person name="Farag I.F."/>
            <person name="Doudna J."/>
            <person name="Cate J.H.D."/>
            <person name="Banfield J.F."/>
        </authorList>
    </citation>
    <scope>NUCLEOTIDE SEQUENCE</scope>
    <source>
        <strain evidence="2">NC_groundwater_1226_Ag_S-0.1um_59_124</strain>
    </source>
</reference>
<sequence>MSLRTTVIIFSVVFLLGLFAIVILPFVLRARPLGRPSTGAAPGRITQGIFRSDDGGSTWEPKAWIESAVGNISEFSVNRLVPDPSNPETLYLLTDGNGLWVSRSRGDLWAPVHDRAAVLEPTANVLAMAVNPSDRREWYVAVFQQNRGRVLRTSDGGETFREIYFTPGERYGVFDLYYDRLRGSLVIATGQGGLLETSDRGLTWRVVRWFADGLVRLLADPSNPANWYVMTPRGSIFRTFDRGGTWTDVTDSLREFSGAFSRQYWTIDRSGTLFAGSRYGLVRSSDNGTTFAAPPLIIPPDALPVRAVAVDPRVPGRIIASAASQLYGSVDGGASWIILTPPSENPITHLLIDAEKSQTLYLVAQP</sequence>
<dbReference type="CDD" id="cd15482">
    <property type="entry name" value="Sialidase_non-viral"/>
    <property type="match status" value="1"/>
</dbReference>
<dbReference type="PANTHER" id="PTHR43739">
    <property type="entry name" value="XYLOGLUCANASE (EUROFUNG)"/>
    <property type="match status" value="1"/>
</dbReference>
<dbReference type="Proteomes" id="UP000704960">
    <property type="component" value="Unassembled WGS sequence"/>
</dbReference>
<evidence type="ECO:0008006" key="4">
    <source>
        <dbReference type="Google" id="ProtNLM"/>
    </source>
</evidence>
<dbReference type="GO" id="GO:0010411">
    <property type="term" value="P:xyloglucan metabolic process"/>
    <property type="evidence" value="ECO:0007669"/>
    <property type="project" value="TreeGrafter"/>
</dbReference>
<proteinExistence type="predicted"/>
<dbReference type="InterPro" id="IPR015943">
    <property type="entry name" value="WD40/YVTN_repeat-like_dom_sf"/>
</dbReference>